<gene>
    <name evidence="2" type="ORF">PR001_g29784</name>
</gene>
<name>A0A6A3GZD2_9STRA</name>
<dbReference type="AlphaFoldDB" id="A0A6A3GZD2"/>
<feature type="region of interest" description="Disordered" evidence="1">
    <location>
        <begin position="1"/>
        <end position="22"/>
    </location>
</feature>
<dbReference type="EMBL" id="QXFV01006190">
    <property type="protein sequence ID" value="KAE8962202.1"/>
    <property type="molecule type" value="Genomic_DNA"/>
</dbReference>
<protein>
    <submittedName>
        <fullName evidence="2">Uncharacterized protein</fullName>
    </submittedName>
</protein>
<accession>A0A6A3GZD2</accession>
<feature type="compositionally biased region" description="Basic residues" evidence="1">
    <location>
        <begin position="1"/>
        <end position="14"/>
    </location>
</feature>
<comment type="caution">
    <text evidence="2">The sequence shown here is derived from an EMBL/GenBank/DDBJ whole genome shotgun (WGS) entry which is preliminary data.</text>
</comment>
<dbReference type="Proteomes" id="UP000429607">
    <property type="component" value="Unassembled WGS sequence"/>
</dbReference>
<sequence>MKRAVSHKQKRRKSGGTLERDADRRAALRSMHDIVRILGFEEEEQLVDWPLLIKMPLEILDKAAAKVVQLVIKLIMRVSGCEATQAEERSTLRRVVGELVIATSGSPTLLESDQLVKHLTDLGKSENTTTRRYMQSVICKSLSYRCAREVLPTTRAPVELPTAVGEHAFTSRRADFEVLAGGGNLEPALKYVRLKKIDIVNALEFVQNNCDLSWRNGHIVSRSIGAEKVELPRLRRHLSMEFLFGGYVRWAKSSGLGSVGRHEFYSLLRLVTVEVQNVTDASYYFTDGVIDSFKMLRELLARLSELEPPATSHVVGRLVVQAISVQYFVKYELKSHLDPSRDGCQEGFHCVKHAVNGQCDHEHEWSCGSCSALDRLCDEIGDLVNQLRQRETEEDAELASMTACLQRVGGQIFRNVKHAARGVWQHARIADTMIESVNNPVTKTSVIFVDLDHKQKILGRKLVENQMEYFGKAGMSLLGAMVMSAPRHDGTDEARDGNAESVGVLLHFVDMVVANGAQDVFQVRLFETTPYKHDFRQCMW</sequence>
<reference evidence="2 3" key="1">
    <citation type="submission" date="2018-09" db="EMBL/GenBank/DDBJ databases">
        <title>Genomic investigation of the strawberry pathogen Phytophthora fragariae indicates pathogenicity is determined by transcriptional variation in three key races.</title>
        <authorList>
            <person name="Adams T.M."/>
            <person name="Armitage A.D."/>
            <person name="Sobczyk M.K."/>
            <person name="Bates H.J."/>
            <person name="Dunwell J.M."/>
            <person name="Nellist C.F."/>
            <person name="Harrison R.J."/>
        </authorList>
    </citation>
    <scope>NUCLEOTIDE SEQUENCE [LARGE SCALE GENOMIC DNA]</scope>
    <source>
        <strain evidence="2 3">SCRP249</strain>
    </source>
</reference>
<organism evidence="2 3">
    <name type="scientific">Phytophthora rubi</name>
    <dbReference type="NCBI Taxonomy" id="129364"/>
    <lineage>
        <taxon>Eukaryota</taxon>
        <taxon>Sar</taxon>
        <taxon>Stramenopiles</taxon>
        <taxon>Oomycota</taxon>
        <taxon>Peronosporomycetes</taxon>
        <taxon>Peronosporales</taxon>
        <taxon>Peronosporaceae</taxon>
        <taxon>Phytophthora</taxon>
    </lineage>
</organism>
<evidence type="ECO:0000313" key="3">
    <source>
        <dbReference type="Proteomes" id="UP000429607"/>
    </source>
</evidence>
<evidence type="ECO:0000313" key="2">
    <source>
        <dbReference type="EMBL" id="KAE8962202.1"/>
    </source>
</evidence>
<evidence type="ECO:0000256" key="1">
    <source>
        <dbReference type="SAM" id="MobiDB-lite"/>
    </source>
</evidence>
<proteinExistence type="predicted"/>